<protein>
    <submittedName>
        <fullName evidence="1">Uncharacterized protein</fullName>
    </submittedName>
</protein>
<evidence type="ECO:0000313" key="1">
    <source>
        <dbReference type="EMBL" id="RVE56404.1"/>
    </source>
</evidence>
<accession>A0A3S2MCH4</accession>
<sequence>MFVTPSNLKLQFLSGSCPIISGNLRLWSTVPTRLMQLQKETKTRSSRNAASFSDLDSVDCRGEANSVT</sequence>
<dbReference type="Proteomes" id="UP000283210">
    <property type="component" value="Chromosome 23"/>
</dbReference>
<keyword evidence="2" id="KW-1185">Reference proteome</keyword>
<gene>
    <name evidence="1" type="ORF">OJAV_G00220820</name>
</gene>
<name>A0A3S2MCH4_ORYJA</name>
<reference evidence="1 2" key="2">
    <citation type="submission" date="2019-01" db="EMBL/GenBank/DDBJ databases">
        <title>A chromosome length genome reference of the Java medaka (oryzias javanicus).</title>
        <authorList>
            <person name="Herpin A."/>
            <person name="Takehana Y."/>
            <person name="Naruse K."/>
            <person name="Ansai S."/>
            <person name="Kawaguchi M."/>
        </authorList>
    </citation>
    <scope>NUCLEOTIDE SEQUENCE [LARGE SCALE GENOMIC DNA]</scope>
    <source>
        <strain evidence="1">RS831</strain>
        <tissue evidence="1">Whole body</tissue>
    </source>
</reference>
<dbReference type="AlphaFoldDB" id="A0A3S2MCH4"/>
<evidence type="ECO:0000313" key="2">
    <source>
        <dbReference type="Proteomes" id="UP000283210"/>
    </source>
</evidence>
<proteinExistence type="predicted"/>
<organism evidence="1 2">
    <name type="scientific">Oryzias javanicus</name>
    <name type="common">Javanese ricefish</name>
    <name type="synonym">Aplocheilus javanicus</name>
    <dbReference type="NCBI Taxonomy" id="123683"/>
    <lineage>
        <taxon>Eukaryota</taxon>
        <taxon>Metazoa</taxon>
        <taxon>Chordata</taxon>
        <taxon>Craniata</taxon>
        <taxon>Vertebrata</taxon>
        <taxon>Euteleostomi</taxon>
        <taxon>Actinopterygii</taxon>
        <taxon>Neopterygii</taxon>
        <taxon>Teleostei</taxon>
        <taxon>Neoteleostei</taxon>
        <taxon>Acanthomorphata</taxon>
        <taxon>Ovalentaria</taxon>
        <taxon>Atherinomorphae</taxon>
        <taxon>Beloniformes</taxon>
        <taxon>Adrianichthyidae</taxon>
        <taxon>Oryziinae</taxon>
        <taxon>Oryzias</taxon>
    </lineage>
</organism>
<dbReference type="EMBL" id="CM012459">
    <property type="protein sequence ID" value="RVE56404.1"/>
    <property type="molecule type" value="Genomic_DNA"/>
</dbReference>
<reference evidence="1 2" key="1">
    <citation type="submission" date="2018-11" db="EMBL/GenBank/DDBJ databases">
        <authorList>
            <person name="Lopez-Roques C."/>
            <person name="Donnadieu C."/>
            <person name="Bouchez O."/>
            <person name="Klopp C."/>
            <person name="Cabau C."/>
            <person name="Zahm M."/>
        </authorList>
    </citation>
    <scope>NUCLEOTIDE SEQUENCE [LARGE SCALE GENOMIC DNA]</scope>
    <source>
        <strain evidence="1">RS831</strain>
        <tissue evidence="1">Whole body</tissue>
    </source>
</reference>